<comment type="caution">
    <text evidence="1">The sequence shown here is derived from an EMBL/GenBank/DDBJ whole genome shotgun (WGS) entry which is preliminary data.</text>
</comment>
<protein>
    <recommendedName>
        <fullName evidence="2">Terminase large subunit gp17-like C-terminal domain-containing protein</fullName>
    </recommendedName>
</protein>
<dbReference type="Gene3D" id="3.30.420.280">
    <property type="match status" value="1"/>
</dbReference>
<dbReference type="EMBL" id="BART01015489">
    <property type="protein sequence ID" value="GAG85165.1"/>
    <property type="molecule type" value="Genomic_DNA"/>
</dbReference>
<accession>X1AR17</accession>
<sequence>MYKYKTDKDGNALDEPVKNNDHLVDALRYCLHTYEMDSNKPVPRARYI</sequence>
<gene>
    <name evidence="1" type="ORF">S01H4_30067</name>
</gene>
<evidence type="ECO:0008006" key="2">
    <source>
        <dbReference type="Google" id="ProtNLM"/>
    </source>
</evidence>
<evidence type="ECO:0000313" key="1">
    <source>
        <dbReference type="EMBL" id="GAG85165.1"/>
    </source>
</evidence>
<dbReference type="AlphaFoldDB" id="X1AR17"/>
<proteinExistence type="predicted"/>
<reference evidence="1" key="1">
    <citation type="journal article" date="2014" name="Front. Microbiol.">
        <title>High frequency of phylogenetically diverse reductive dehalogenase-homologous genes in deep subseafloor sedimentary metagenomes.</title>
        <authorList>
            <person name="Kawai M."/>
            <person name="Futagami T."/>
            <person name="Toyoda A."/>
            <person name="Takaki Y."/>
            <person name="Nishi S."/>
            <person name="Hori S."/>
            <person name="Arai W."/>
            <person name="Tsubouchi T."/>
            <person name="Morono Y."/>
            <person name="Uchiyama I."/>
            <person name="Ito T."/>
            <person name="Fujiyama A."/>
            <person name="Inagaki F."/>
            <person name="Takami H."/>
        </authorList>
    </citation>
    <scope>NUCLEOTIDE SEQUENCE</scope>
    <source>
        <strain evidence="1">Expedition CK06-06</strain>
    </source>
</reference>
<organism evidence="1">
    <name type="scientific">marine sediment metagenome</name>
    <dbReference type="NCBI Taxonomy" id="412755"/>
    <lineage>
        <taxon>unclassified sequences</taxon>
        <taxon>metagenomes</taxon>
        <taxon>ecological metagenomes</taxon>
    </lineage>
</organism>
<name>X1AR17_9ZZZZ</name>